<comment type="catalytic activity">
    <reaction evidence="10">
        <text>chloramphenicol + acetyl-CoA = chloramphenicol 3-acetate + CoA</text>
        <dbReference type="Rhea" id="RHEA:18421"/>
        <dbReference type="ChEBI" id="CHEBI:16730"/>
        <dbReference type="ChEBI" id="CHEBI:17698"/>
        <dbReference type="ChEBI" id="CHEBI:57287"/>
        <dbReference type="ChEBI" id="CHEBI:57288"/>
        <dbReference type="EC" id="2.3.1.28"/>
    </reaction>
</comment>
<dbReference type="GO" id="GO:0008811">
    <property type="term" value="F:chloramphenicol O-acetyltransferase activity"/>
    <property type="evidence" value="ECO:0007669"/>
    <property type="project" value="UniProtKB-EC"/>
</dbReference>
<evidence type="ECO:0000256" key="9">
    <source>
        <dbReference type="PIRSR" id="PIRSR000440-1"/>
    </source>
</evidence>
<dbReference type="SMART" id="SM01059">
    <property type="entry name" value="CAT"/>
    <property type="match status" value="1"/>
</dbReference>
<evidence type="ECO:0000256" key="7">
    <source>
        <dbReference type="ARBA" id="ARBA00023251"/>
    </source>
</evidence>
<accession>A0A163M2X5</accession>
<protein>
    <recommendedName>
        <fullName evidence="5 10">Chloramphenicol acetyltransferase</fullName>
        <ecNumber evidence="4 10">2.3.1.28</ecNumber>
    </recommendedName>
</protein>
<evidence type="ECO:0000256" key="2">
    <source>
        <dbReference type="ARBA" id="ARBA00010571"/>
    </source>
</evidence>
<keyword evidence="6 10" id="KW-0808">Transferase</keyword>
<dbReference type="NCBIfam" id="NF000491">
    <property type="entry name" value="chloram_CatA"/>
    <property type="match status" value="1"/>
</dbReference>
<dbReference type="InterPro" id="IPR023213">
    <property type="entry name" value="CAT-like_dom_sf"/>
</dbReference>
<dbReference type="InterPro" id="IPR018372">
    <property type="entry name" value="Chloramphenicol_AcTrfase_AS"/>
</dbReference>
<organism evidence="12 13">
    <name type="scientific">Paenibacillus glucanolyticus</name>
    <dbReference type="NCBI Taxonomy" id="59843"/>
    <lineage>
        <taxon>Bacteria</taxon>
        <taxon>Bacillati</taxon>
        <taxon>Bacillota</taxon>
        <taxon>Bacilli</taxon>
        <taxon>Bacillales</taxon>
        <taxon>Paenibacillaceae</taxon>
        <taxon>Paenibacillus</taxon>
    </lineage>
</organism>
<evidence type="ECO:0000313" key="13">
    <source>
        <dbReference type="Proteomes" id="UP000076796"/>
    </source>
</evidence>
<comment type="caution">
    <text evidence="12">The sequence shown here is derived from an EMBL/GenBank/DDBJ whole genome shotgun (WGS) entry which is preliminary data.</text>
</comment>
<evidence type="ECO:0000313" key="12">
    <source>
        <dbReference type="EMBL" id="KZS48697.1"/>
    </source>
</evidence>
<dbReference type="PROSITE" id="PS00100">
    <property type="entry name" value="CAT"/>
    <property type="match status" value="1"/>
</dbReference>
<sequence>MNFNVIDIKQWPRKPYFEHYTSVHECTYSMTLNVDVSLLLQSLRTRGLKFYPAFIYMVTRVVNERVEFRTSYHPKPLLGYWDSMTPSYTYFHHDDQTFSCVWTEFSDDFSRFHNRYEQDMERYRDVKGIFVKENPPPNTFFISMIPWASFSGFNLNMTNGNTDFRPIITGGKFAEQGGRMLLPIALQVHHAVCDGYHASLFFQDLQTLADSCNEWL</sequence>
<comment type="subunit">
    <text evidence="3">Homotrimer.</text>
</comment>
<dbReference type="OrthoDB" id="9801766at2"/>
<feature type="active site" description="Proton acceptor" evidence="9">
    <location>
        <position position="190"/>
    </location>
</feature>
<dbReference type="STRING" id="59843.A3958_22830"/>
<evidence type="ECO:0000256" key="6">
    <source>
        <dbReference type="ARBA" id="ARBA00022679"/>
    </source>
</evidence>
<dbReference type="SUPFAM" id="SSF52777">
    <property type="entry name" value="CoA-dependent acyltransferases"/>
    <property type="match status" value="1"/>
</dbReference>
<keyword evidence="8 10" id="KW-0012">Acyltransferase</keyword>
<keyword evidence="13" id="KW-1185">Reference proteome</keyword>
<dbReference type="PANTHER" id="PTHR38474">
    <property type="entry name" value="SLR0299 PROTEIN"/>
    <property type="match status" value="1"/>
</dbReference>
<dbReference type="PIRSF" id="PIRSF000440">
    <property type="entry name" value="CAT"/>
    <property type="match status" value="1"/>
</dbReference>
<evidence type="ECO:0000256" key="3">
    <source>
        <dbReference type="ARBA" id="ARBA00011233"/>
    </source>
</evidence>
<dbReference type="RefSeq" id="WP_006210764.1">
    <property type="nucleotide sequence ID" value="NZ_CP147845.1"/>
</dbReference>
<dbReference type="Proteomes" id="UP000076796">
    <property type="component" value="Unassembled WGS sequence"/>
</dbReference>
<evidence type="ECO:0000256" key="4">
    <source>
        <dbReference type="ARBA" id="ARBA00013235"/>
    </source>
</evidence>
<evidence type="ECO:0000256" key="8">
    <source>
        <dbReference type="ARBA" id="ARBA00023315"/>
    </source>
</evidence>
<dbReference type="PANTHER" id="PTHR38474:SF2">
    <property type="entry name" value="CHLORAMPHENICOL ACETYLTRANSFERASE"/>
    <property type="match status" value="1"/>
</dbReference>
<evidence type="ECO:0000256" key="1">
    <source>
        <dbReference type="ARBA" id="ARBA00002150"/>
    </source>
</evidence>
<evidence type="ECO:0000256" key="11">
    <source>
        <dbReference type="RuleBase" id="RU004156"/>
    </source>
</evidence>
<name>A0A163M2X5_9BACL</name>
<comment type="similarity">
    <text evidence="2 11">Belongs to the chloramphenicol acetyltransferase family.</text>
</comment>
<dbReference type="EC" id="2.3.1.28" evidence="4 10"/>
<dbReference type="Pfam" id="PF00302">
    <property type="entry name" value="CAT"/>
    <property type="match status" value="1"/>
</dbReference>
<dbReference type="GeneID" id="97555732"/>
<proteinExistence type="inferred from homology"/>
<dbReference type="AlphaFoldDB" id="A0A163M2X5"/>
<evidence type="ECO:0000256" key="10">
    <source>
        <dbReference type="RuleBase" id="RU000503"/>
    </source>
</evidence>
<gene>
    <name evidence="12" type="ORF">AWU65_23560</name>
</gene>
<reference evidence="12" key="1">
    <citation type="journal article" date="2016" name="Genome Announc.">
        <title>Draft genomes of two strains of Paenibacillus glucanolyticus with capability to degrade lignocellulose.</title>
        <authorList>
            <person name="Mathews S.L."/>
            <person name="Pawlak J."/>
            <person name="Grunden A.M."/>
        </authorList>
    </citation>
    <scope>NUCLEOTIDE SEQUENCE [LARGE SCALE GENOMIC DNA]</scope>
    <source>
        <strain evidence="12">SLM1</strain>
    </source>
</reference>
<dbReference type="GO" id="GO:0046677">
    <property type="term" value="P:response to antibiotic"/>
    <property type="evidence" value="ECO:0007669"/>
    <property type="project" value="UniProtKB-KW"/>
</dbReference>
<dbReference type="Gene3D" id="3.30.559.10">
    <property type="entry name" value="Chloramphenicol acetyltransferase-like domain"/>
    <property type="match status" value="1"/>
</dbReference>
<dbReference type="EMBL" id="LWMH01000001">
    <property type="protein sequence ID" value="KZS48697.1"/>
    <property type="molecule type" value="Genomic_DNA"/>
</dbReference>
<keyword evidence="7 10" id="KW-0046">Antibiotic resistance</keyword>
<dbReference type="InterPro" id="IPR001707">
    <property type="entry name" value="Cmp_AcTrfase"/>
</dbReference>
<comment type="function">
    <text evidence="1 10">This enzyme is an effector of chloramphenicol resistance in bacteria.</text>
</comment>
<evidence type="ECO:0000256" key="5">
    <source>
        <dbReference type="ARBA" id="ARBA00020291"/>
    </source>
</evidence>